<feature type="binding site" evidence="6">
    <location>
        <position position="238"/>
    </location>
    <ligand>
        <name>a divalent metal cation</name>
        <dbReference type="ChEBI" id="CHEBI:60240"/>
        <label>2</label>
        <note>catalytic</note>
    </ligand>
</feature>
<feature type="binding site" evidence="6">
    <location>
        <position position="180"/>
    </location>
    <ligand>
        <name>substrate</name>
    </ligand>
</feature>
<dbReference type="Pfam" id="PF00557">
    <property type="entry name" value="Peptidase_M24"/>
    <property type="match status" value="1"/>
</dbReference>
<dbReference type="EC" id="3.4.11.18" evidence="6 7"/>
<dbReference type="InterPro" id="IPR001714">
    <property type="entry name" value="Pept_M24_MAP"/>
</dbReference>
<dbReference type="InterPro" id="IPR002467">
    <property type="entry name" value="Pept_M24A_MAP1"/>
</dbReference>
<dbReference type="HAMAP" id="MF_01974">
    <property type="entry name" value="MetAP_1"/>
    <property type="match status" value="1"/>
</dbReference>
<feature type="binding site" evidence="6">
    <location>
        <position position="207"/>
    </location>
    <ligand>
        <name>a divalent metal cation</name>
        <dbReference type="ChEBI" id="CHEBI:60240"/>
        <label>2</label>
        <note>catalytic</note>
    </ligand>
</feature>
<feature type="binding site" evidence="6">
    <location>
        <position position="99"/>
    </location>
    <ligand>
        <name>a divalent metal cation</name>
        <dbReference type="ChEBI" id="CHEBI:60240"/>
        <label>1</label>
    </ligand>
</feature>
<evidence type="ECO:0000256" key="4">
    <source>
        <dbReference type="ARBA" id="ARBA00022723"/>
    </source>
</evidence>
<dbReference type="RefSeq" id="WP_011792454.1">
    <property type="nucleotide sequence ID" value="NC_008751.1"/>
</dbReference>
<dbReference type="GO" id="GO:0070006">
    <property type="term" value="F:metalloaminopeptidase activity"/>
    <property type="evidence" value="ECO:0007669"/>
    <property type="project" value="UniProtKB-UniRule"/>
</dbReference>
<proteinExistence type="inferred from homology"/>
<feature type="binding site" evidence="6">
    <location>
        <position position="82"/>
    </location>
    <ligand>
        <name>substrate</name>
    </ligand>
</feature>
<keyword evidence="4 6" id="KW-0479">Metal-binding</keyword>
<comment type="similarity">
    <text evidence="6">Belongs to the peptidase M24A family. Methionine aminopeptidase type 1 subfamily.</text>
</comment>
<comment type="cofactor">
    <cofactor evidence="6">
        <name>Co(2+)</name>
        <dbReference type="ChEBI" id="CHEBI:48828"/>
    </cofactor>
    <cofactor evidence="6">
        <name>Zn(2+)</name>
        <dbReference type="ChEBI" id="CHEBI:29105"/>
    </cofactor>
    <cofactor evidence="6">
        <name>Mn(2+)</name>
        <dbReference type="ChEBI" id="CHEBI:29035"/>
    </cofactor>
    <cofactor evidence="6">
        <name>Fe(2+)</name>
        <dbReference type="ChEBI" id="CHEBI:29033"/>
    </cofactor>
    <text evidence="6">Binds 2 divalent metal cations per subunit. Has a high-affinity and a low affinity metal-binding site. The true nature of the physiological cofactor is under debate. The enzyme is active with cobalt, zinc, manganese or divalent iron ions. Most likely, methionine aminopeptidases function as mononuclear Fe(2+)-metalloproteases under physiological conditions, and the catalytically relevant metal-binding site has been assigned to the histidine-containing high-affinity site.</text>
</comment>
<dbReference type="CDD" id="cd01086">
    <property type="entry name" value="MetAP1"/>
    <property type="match status" value="1"/>
</dbReference>
<dbReference type="PANTHER" id="PTHR43330:SF27">
    <property type="entry name" value="METHIONINE AMINOPEPTIDASE"/>
    <property type="match status" value="1"/>
</dbReference>
<dbReference type="GO" id="GO:0004239">
    <property type="term" value="F:initiator methionyl aminopeptidase activity"/>
    <property type="evidence" value="ECO:0007669"/>
    <property type="project" value="UniProtKB-UniRule"/>
</dbReference>
<dbReference type="PANTHER" id="PTHR43330">
    <property type="entry name" value="METHIONINE AMINOPEPTIDASE"/>
    <property type="match status" value="1"/>
</dbReference>
<keyword evidence="3 6" id="KW-0645">Protease</keyword>
<evidence type="ECO:0000256" key="6">
    <source>
        <dbReference type="HAMAP-Rule" id="MF_01974"/>
    </source>
</evidence>
<dbReference type="HOGENOM" id="CLU_015857_0_1_7"/>
<dbReference type="GO" id="GO:0005829">
    <property type="term" value="C:cytosol"/>
    <property type="evidence" value="ECO:0007669"/>
    <property type="project" value="TreeGrafter"/>
</dbReference>
<keyword evidence="2 6" id="KW-0031">Aminopeptidase</keyword>
<dbReference type="EMBL" id="CP000527">
    <property type="protein sequence ID" value="ABM28761.1"/>
    <property type="molecule type" value="Genomic_DNA"/>
</dbReference>
<dbReference type="InterPro" id="IPR036005">
    <property type="entry name" value="Creatinase/aminopeptidase-like"/>
</dbReference>
<evidence type="ECO:0000256" key="5">
    <source>
        <dbReference type="ARBA" id="ARBA00022801"/>
    </source>
</evidence>
<sequence>MKKYRGIFIKNENEIGLLREANRIVASILDVLGEHVRPGVMTMHFEELAQKLCQEHGVKPAFQGYYGYPFALCCSVNEEVVHGFPSERILNEGDIVSFDMGVVYEGFYGDSARTFPVGKVSDEATRLMDVTRESLMKGIAQAKPGNSLYDISVAVQRHVESNGFQVVRRFVGHGIGRALHEKPEVPNFVPPGITGVPLKPGMVLAIEPMVTVGTYEVEILDDNWTAVTRDRKLSAHFEHSVAITNDGCEILSLSPGAVR</sequence>
<dbReference type="GO" id="GO:0006508">
    <property type="term" value="P:proteolysis"/>
    <property type="evidence" value="ECO:0007669"/>
    <property type="project" value="UniProtKB-KW"/>
</dbReference>
<name>A0A0H3A907_NITV4</name>
<evidence type="ECO:0000256" key="7">
    <source>
        <dbReference type="RuleBase" id="RU003653"/>
    </source>
</evidence>
<dbReference type="Gene3D" id="3.90.230.10">
    <property type="entry name" value="Creatinase/methionine aminopeptidase superfamily"/>
    <property type="match status" value="1"/>
</dbReference>
<feature type="binding site" evidence="6">
    <location>
        <position position="110"/>
    </location>
    <ligand>
        <name>a divalent metal cation</name>
        <dbReference type="ChEBI" id="CHEBI:60240"/>
        <label>2</label>
        <note>catalytic</note>
    </ligand>
</feature>
<dbReference type="Proteomes" id="UP000009173">
    <property type="component" value="Chromosome"/>
</dbReference>
<comment type="subunit">
    <text evidence="6">Monomer.</text>
</comment>
<dbReference type="KEGG" id="dvl:Dvul_1744"/>
<dbReference type="InterPro" id="IPR000994">
    <property type="entry name" value="Pept_M24"/>
</dbReference>
<evidence type="ECO:0000256" key="1">
    <source>
        <dbReference type="ARBA" id="ARBA00002521"/>
    </source>
</evidence>
<protein>
    <recommendedName>
        <fullName evidence="6 7">Methionine aminopeptidase</fullName>
        <shortName evidence="6">MAP</shortName>
        <shortName evidence="6">MetAP</shortName>
        <ecNumber evidence="6 7">3.4.11.18</ecNumber>
    </recommendedName>
    <alternativeName>
        <fullName evidence="6">Peptidase M</fullName>
    </alternativeName>
</protein>
<dbReference type="PROSITE" id="PS00680">
    <property type="entry name" value="MAP_1"/>
    <property type="match status" value="1"/>
</dbReference>
<gene>
    <name evidence="6" type="primary">map</name>
    <name evidence="9" type="ordered locus">Dvul_1744</name>
</gene>
<reference evidence="10" key="1">
    <citation type="journal article" date="2009" name="Environ. Microbiol.">
        <title>Contribution of mobile genetic elements to Desulfovibrio vulgaris genome plasticity.</title>
        <authorList>
            <person name="Walker C.B."/>
            <person name="Stolyar S."/>
            <person name="Chivian D."/>
            <person name="Pinel N."/>
            <person name="Gabster J.A."/>
            <person name="Dehal P.S."/>
            <person name="He Z."/>
            <person name="Yang Z.K."/>
            <person name="Yen H.C."/>
            <person name="Zhou J."/>
            <person name="Wall J.D."/>
            <person name="Hazen T.C."/>
            <person name="Arkin A.P."/>
            <person name="Stahl D.A."/>
        </authorList>
    </citation>
    <scope>NUCLEOTIDE SEQUENCE [LARGE SCALE GENOMIC DNA]</scope>
    <source>
        <strain evidence="10">DP4</strain>
    </source>
</reference>
<dbReference type="PRINTS" id="PR00599">
    <property type="entry name" value="MAPEPTIDASE"/>
</dbReference>
<organism evidence="9 10">
    <name type="scientific">Nitratidesulfovibrio vulgaris (strain DP4)</name>
    <name type="common">Desulfovibrio vulgaris</name>
    <dbReference type="NCBI Taxonomy" id="391774"/>
    <lineage>
        <taxon>Bacteria</taxon>
        <taxon>Pseudomonadati</taxon>
        <taxon>Thermodesulfobacteriota</taxon>
        <taxon>Desulfovibrionia</taxon>
        <taxon>Desulfovibrionales</taxon>
        <taxon>Desulfovibrionaceae</taxon>
        <taxon>Nitratidesulfovibrio</taxon>
    </lineage>
</organism>
<dbReference type="NCBIfam" id="TIGR00500">
    <property type="entry name" value="met_pdase_I"/>
    <property type="match status" value="1"/>
</dbReference>
<feature type="domain" description="Peptidase M24" evidence="8">
    <location>
        <begin position="17"/>
        <end position="245"/>
    </location>
</feature>
<feature type="binding site" evidence="6">
    <location>
        <position position="110"/>
    </location>
    <ligand>
        <name>a divalent metal cation</name>
        <dbReference type="ChEBI" id="CHEBI:60240"/>
        <label>1</label>
    </ligand>
</feature>
<dbReference type="SUPFAM" id="SSF55920">
    <property type="entry name" value="Creatinase/aminopeptidase"/>
    <property type="match status" value="1"/>
</dbReference>
<feature type="binding site" evidence="6">
    <location>
        <position position="238"/>
    </location>
    <ligand>
        <name>a divalent metal cation</name>
        <dbReference type="ChEBI" id="CHEBI:60240"/>
        <label>1</label>
    </ligand>
</feature>
<comment type="function">
    <text evidence="1 6">Removes the N-terminal methionine from nascent proteins. The N-terminal methionine is often cleaved when the second residue in the primary sequence is small and uncharged (Met-Ala-, Cys, Gly, Pro, Ser, Thr, or Val). Requires deformylation of the N(alpha)-formylated initiator methionine before it can be hydrolyzed.</text>
</comment>
<evidence type="ECO:0000313" key="10">
    <source>
        <dbReference type="Proteomes" id="UP000009173"/>
    </source>
</evidence>
<evidence type="ECO:0000256" key="3">
    <source>
        <dbReference type="ARBA" id="ARBA00022670"/>
    </source>
</evidence>
<accession>A0A0H3A907</accession>
<evidence type="ECO:0000313" key="9">
    <source>
        <dbReference type="EMBL" id="ABM28761.1"/>
    </source>
</evidence>
<feature type="binding site" evidence="6">
    <location>
        <position position="173"/>
    </location>
    <ligand>
        <name>a divalent metal cation</name>
        <dbReference type="ChEBI" id="CHEBI:60240"/>
        <label>2</label>
        <note>catalytic</note>
    </ligand>
</feature>
<comment type="catalytic activity">
    <reaction evidence="6 7">
        <text>Release of N-terminal amino acids, preferentially methionine, from peptides and arylamides.</text>
        <dbReference type="EC" id="3.4.11.18"/>
    </reaction>
</comment>
<evidence type="ECO:0000259" key="8">
    <source>
        <dbReference type="Pfam" id="PF00557"/>
    </source>
</evidence>
<keyword evidence="5 6" id="KW-0378">Hydrolase</keyword>
<dbReference type="GO" id="GO:0046872">
    <property type="term" value="F:metal ion binding"/>
    <property type="evidence" value="ECO:0007669"/>
    <property type="project" value="UniProtKB-UniRule"/>
</dbReference>
<evidence type="ECO:0000256" key="2">
    <source>
        <dbReference type="ARBA" id="ARBA00022438"/>
    </source>
</evidence>
<dbReference type="AlphaFoldDB" id="A0A0H3A907"/>